<evidence type="ECO:0000313" key="3">
    <source>
        <dbReference type="Proteomes" id="UP000070513"/>
    </source>
</evidence>
<name>A0A135WJ42_9FLAO</name>
<dbReference type="InterPro" id="IPR038707">
    <property type="entry name" value="TraQ_sf"/>
</dbReference>
<proteinExistence type="predicted"/>
<evidence type="ECO:0000256" key="1">
    <source>
        <dbReference type="SAM" id="Phobius"/>
    </source>
</evidence>
<reference evidence="3" key="1">
    <citation type="submission" date="2015-12" db="EMBL/GenBank/DDBJ databases">
        <title>Genome sequence of a biocontrol rhizobacterium Chryseobacterium kwangjuense strain KJ1R5 isolated from pepper (Capsicum annuum L.).</title>
        <authorList>
            <person name="Jeong J.-J."/>
            <person name="Park H."/>
            <person name="Mannaa M."/>
            <person name="Sang M.K."/>
            <person name="Choi I.-G."/>
            <person name="Kim K.D."/>
        </authorList>
    </citation>
    <scope>NUCLEOTIDE SEQUENCE [LARGE SCALE GENOMIC DNA]</scope>
    <source>
        <strain evidence="3">KJ1R5</strain>
    </source>
</reference>
<keyword evidence="1" id="KW-0472">Membrane</keyword>
<dbReference type="OrthoDB" id="669114at2"/>
<sequence>MKNIKHKSQMSFVTIILGLMGILGIFFLAGCEKETLDIQENFPFEVKVMPVPKEIAMGETAEIRISIISNGDYTGNNYYLRYFQNDGQGTLRYFDHKPYLPNDLYPLAQKEFRLYYTSESLVSQNIDVWIADSFGNEKQLSFQFNNKKQGPIIIGPVR</sequence>
<dbReference type="EMBL" id="LPUR01000001">
    <property type="protein sequence ID" value="KXH84913.1"/>
    <property type="molecule type" value="Genomic_DNA"/>
</dbReference>
<keyword evidence="1" id="KW-1133">Transmembrane helix</keyword>
<organism evidence="2 3">
    <name type="scientific">Chryseobacterium kwangjuense</name>
    <dbReference type="NCBI Taxonomy" id="267125"/>
    <lineage>
        <taxon>Bacteria</taxon>
        <taxon>Pseudomonadati</taxon>
        <taxon>Bacteroidota</taxon>
        <taxon>Flavobacteriia</taxon>
        <taxon>Flavobacteriales</taxon>
        <taxon>Weeksellaceae</taxon>
        <taxon>Chryseobacterium group</taxon>
        <taxon>Chryseobacterium</taxon>
    </lineage>
</organism>
<gene>
    <name evidence="2" type="ORF">AU378_03925</name>
</gene>
<accession>A0A135WJ42</accession>
<dbReference type="RefSeq" id="WP_062648215.1">
    <property type="nucleotide sequence ID" value="NZ_LPUR01000001.1"/>
</dbReference>
<dbReference type="Pfam" id="PF12988">
    <property type="entry name" value="TraQ_transposon"/>
    <property type="match status" value="1"/>
</dbReference>
<dbReference type="Proteomes" id="UP000070513">
    <property type="component" value="Unassembled WGS sequence"/>
</dbReference>
<protein>
    <submittedName>
        <fullName evidence="2">Conjugal transfer protein TraQ</fullName>
    </submittedName>
</protein>
<dbReference type="PROSITE" id="PS51257">
    <property type="entry name" value="PROKAR_LIPOPROTEIN"/>
    <property type="match status" value="1"/>
</dbReference>
<comment type="caution">
    <text evidence="2">The sequence shown here is derived from an EMBL/GenBank/DDBJ whole genome shotgun (WGS) entry which is preliminary data.</text>
</comment>
<dbReference type="AlphaFoldDB" id="A0A135WJ42"/>
<evidence type="ECO:0000313" key="2">
    <source>
        <dbReference type="EMBL" id="KXH84913.1"/>
    </source>
</evidence>
<reference evidence="2 3" key="2">
    <citation type="journal article" date="2016" name="Genome Announc.">
        <title>Draft Genome Sequence of a Biocontrol Rhizobacterium, Chryseobacterium kwangjuense Strain KJ1R5, Isolated from Pepper (Capsicum annuum).</title>
        <authorList>
            <person name="Jeong J.J."/>
            <person name="Park H."/>
            <person name="Park B.H."/>
            <person name="Mannaa M."/>
            <person name="Sang M.K."/>
            <person name="Choi I.G."/>
            <person name="Kim K.D."/>
        </authorList>
    </citation>
    <scope>NUCLEOTIDE SEQUENCE [LARGE SCALE GENOMIC DNA]</scope>
    <source>
        <strain evidence="2 3">KJ1R5</strain>
    </source>
</reference>
<feature type="transmembrane region" description="Helical" evidence="1">
    <location>
        <begin position="12"/>
        <end position="30"/>
    </location>
</feature>
<dbReference type="Gene3D" id="2.60.40.2410">
    <property type="entry name" value="Uncharacterised protein PF12988, DUF3872"/>
    <property type="match status" value="1"/>
</dbReference>
<keyword evidence="1" id="KW-0812">Transmembrane</keyword>
<dbReference type="InterPro" id="IPR024355">
    <property type="entry name" value="TraQ_bacteroidetes"/>
</dbReference>